<proteinExistence type="predicted"/>
<reference evidence="1" key="1">
    <citation type="journal article" date="2021" name="New Phytol.">
        <title>Evolutionary innovations through gain and loss of genes in the ectomycorrhizal Boletales.</title>
        <authorList>
            <person name="Wu G."/>
            <person name="Miyauchi S."/>
            <person name="Morin E."/>
            <person name="Kuo A."/>
            <person name="Drula E."/>
            <person name="Varga T."/>
            <person name="Kohler A."/>
            <person name="Feng B."/>
            <person name="Cao Y."/>
            <person name="Lipzen A."/>
            <person name="Daum C."/>
            <person name="Hundley H."/>
            <person name="Pangilinan J."/>
            <person name="Johnson J."/>
            <person name="Barry K."/>
            <person name="LaButti K."/>
            <person name="Ng V."/>
            <person name="Ahrendt S."/>
            <person name="Min B."/>
            <person name="Choi I.G."/>
            <person name="Park H."/>
            <person name="Plett J.M."/>
            <person name="Magnuson J."/>
            <person name="Spatafora J.W."/>
            <person name="Nagy L.G."/>
            <person name="Henrissat B."/>
            <person name="Grigoriev I.V."/>
            <person name="Yang Z.L."/>
            <person name="Xu J."/>
            <person name="Martin F.M."/>
        </authorList>
    </citation>
    <scope>NUCLEOTIDE SEQUENCE</scope>
    <source>
        <strain evidence="1">KKN 215</strain>
    </source>
</reference>
<protein>
    <submittedName>
        <fullName evidence="1">Uncharacterized protein</fullName>
    </submittedName>
</protein>
<gene>
    <name evidence="1" type="ORF">BXZ70DRAFT_909193</name>
</gene>
<keyword evidence="2" id="KW-1185">Reference proteome</keyword>
<sequence length="325" mass="36975">MSVVALWTFGLVVLASFLLWTLSFASARHSILASELQLIAQPPQPIRSLSTQVAIDEPHSGPLPPPSLELQTHPSYTIDVDTFLATLLGNDYEARVSDHIIVMIRFLWTCSYEWREKRAAHRWLLISEYLPSLKDSYKFVQAREDEARYNVLYNHFRYALAHWVVEALKEVRRNTIKHGGDIGSSSPVASQSGLVHELTVDIFLKAADIPFYADVAHRVEIASSGSFDKAFLYRYFTPFTPFITMLRNHPVWIRQRCLRLMDLDSGSDPLALVLELVVVQLGPEASRSPHWWHHEMDDMQLDVEDAAAVAVLLLFEELDSDSESD</sequence>
<organism evidence="1 2">
    <name type="scientific">Cristinia sonorae</name>
    <dbReference type="NCBI Taxonomy" id="1940300"/>
    <lineage>
        <taxon>Eukaryota</taxon>
        <taxon>Fungi</taxon>
        <taxon>Dikarya</taxon>
        <taxon>Basidiomycota</taxon>
        <taxon>Agaricomycotina</taxon>
        <taxon>Agaricomycetes</taxon>
        <taxon>Agaricomycetidae</taxon>
        <taxon>Agaricales</taxon>
        <taxon>Pleurotineae</taxon>
        <taxon>Stephanosporaceae</taxon>
        <taxon>Cristinia</taxon>
    </lineage>
</organism>
<dbReference type="AlphaFoldDB" id="A0A8K0UJD3"/>
<dbReference type="Proteomes" id="UP000813824">
    <property type="component" value="Unassembled WGS sequence"/>
</dbReference>
<evidence type="ECO:0000313" key="2">
    <source>
        <dbReference type="Proteomes" id="UP000813824"/>
    </source>
</evidence>
<comment type="caution">
    <text evidence="1">The sequence shown here is derived from an EMBL/GenBank/DDBJ whole genome shotgun (WGS) entry which is preliminary data.</text>
</comment>
<name>A0A8K0UJD3_9AGAR</name>
<dbReference type="EMBL" id="JAEVFJ010000029">
    <property type="protein sequence ID" value="KAH8093208.1"/>
    <property type="molecule type" value="Genomic_DNA"/>
</dbReference>
<evidence type="ECO:0000313" key="1">
    <source>
        <dbReference type="EMBL" id="KAH8093208.1"/>
    </source>
</evidence>
<accession>A0A8K0UJD3</accession>